<keyword evidence="2" id="KW-1185">Reference proteome</keyword>
<dbReference type="AlphaFoldDB" id="A0AAU9RZB3"/>
<protein>
    <submittedName>
        <fullName evidence="1">Uncharacterized protein</fullName>
    </submittedName>
</protein>
<name>A0AAU9RZB3_THLAR</name>
<accession>A0AAU9RZB3</accession>
<evidence type="ECO:0000313" key="2">
    <source>
        <dbReference type="Proteomes" id="UP000836841"/>
    </source>
</evidence>
<proteinExistence type="predicted"/>
<organism evidence="1 2">
    <name type="scientific">Thlaspi arvense</name>
    <name type="common">Field penny-cress</name>
    <dbReference type="NCBI Taxonomy" id="13288"/>
    <lineage>
        <taxon>Eukaryota</taxon>
        <taxon>Viridiplantae</taxon>
        <taxon>Streptophyta</taxon>
        <taxon>Embryophyta</taxon>
        <taxon>Tracheophyta</taxon>
        <taxon>Spermatophyta</taxon>
        <taxon>Magnoliopsida</taxon>
        <taxon>eudicotyledons</taxon>
        <taxon>Gunneridae</taxon>
        <taxon>Pentapetalae</taxon>
        <taxon>rosids</taxon>
        <taxon>malvids</taxon>
        <taxon>Brassicales</taxon>
        <taxon>Brassicaceae</taxon>
        <taxon>Thlaspideae</taxon>
        <taxon>Thlaspi</taxon>
    </lineage>
</organism>
<evidence type="ECO:0000313" key="1">
    <source>
        <dbReference type="EMBL" id="CAH2051648.1"/>
    </source>
</evidence>
<gene>
    <name evidence="1" type="ORF">TAV2_LOCUS10127</name>
</gene>
<reference evidence="1 2" key="1">
    <citation type="submission" date="2022-03" db="EMBL/GenBank/DDBJ databases">
        <authorList>
            <person name="Nunn A."/>
            <person name="Chopra R."/>
            <person name="Nunn A."/>
            <person name="Contreras Garrido A."/>
        </authorList>
    </citation>
    <scope>NUCLEOTIDE SEQUENCE [LARGE SCALE GENOMIC DNA]</scope>
</reference>
<feature type="non-terminal residue" evidence="1">
    <location>
        <position position="98"/>
    </location>
</feature>
<dbReference type="Proteomes" id="UP000836841">
    <property type="component" value="Chromosome 3"/>
</dbReference>
<sequence>MVLKYIKMIKIIKIHLSLCEVHMEGYRISATTVCIQQAQSDSWFCTLPIWILWRIWKSRNMLIFQHKHIPWPQTLQNARSDHTEYRDIVSLRESQMAT</sequence>
<dbReference type="EMBL" id="OU466859">
    <property type="protein sequence ID" value="CAH2051648.1"/>
    <property type="molecule type" value="Genomic_DNA"/>
</dbReference>